<dbReference type="Pfam" id="PF15698">
    <property type="entry name" value="Phosphatase"/>
    <property type="match status" value="1"/>
</dbReference>
<dbReference type="InterPro" id="IPR031423">
    <property type="entry name" value="Phosphatase_SCO2771"/>
</dbReference>
<dbReference type="RefSeq" id="WP_312882386.1">
    <property type="nucleotide sequence ID" value="NZ_BAABEK010000055.1"/>
</dbReference>
<proteinExistence type="predicted"/>
<organism evidence="1 2">
    <name type="scientific">Streptosporangium album</name>
    <dbReference type="NCBI Taxonomy" id="47479"/>
    <lineage>
        <taxon>Bacteria</taxon>
        <taxon>Bacillati</taxon>
        <taxon>Actinomycetota</taxon>
        <taxon>Actinomycetes</taxon>
        <taxon>Streptosporangiales</taxon>
        <taxon>Streptosporangiaceae</taxon>
        <taxon>Streptosporangium</taxon>
    </lineage>
</organism>
<evidence type="ECO:0000313" key="2">
    <source>
        <dbReference type="Proteomes" id="UP000534286"/>
    </source>
</evidence>
<evidence type="ECO:0008006" key="3">
    <source>
        <dbReference type="Google" id="ProtNLM"/>
    </source>
</evidence>
<sequence length="271" mass="29464">MAVPELRRATSPLTRDDLREHLVRTRIAGEVATSRENNLDHYRSLANRDPHHMFGLVPQGRWSYRDVLELMAKSAGVVADPDHREGQDTIDPDRTVDAVEAMGDTIAGVLGSGGARILFATGHPTGLLTVHMALARLVRRHGAILMAPAEGWSYWSAGFGRKREIRYTDDVAMLADRGAFVHTHDPAPMRAMLAELGDDRPDLVIADHGWAGAAGEAGILTVGFADSNDPALFVGEAEGKIAVTVPLDDNVLPRHYGPLTDHLVERVVRAL</sequence>
<name>A0A7W7RVK0_9ACTN</name>
<keyword evidence="2" id="KW-1185">Reference proteome</keyword>
<reference evidence="1 2" key="1">
    <citation type="submission" date="2020-08" db="EMBL/GenBank/DDBJ databases">
        <title>Sequencing the genomes of 1000 actinobacteria strains.</title>
        <authorList>
            <person name="Klenk H.-P."/>
        </authorList>
    </citation>
    <scope>NUCLEOTIDE SEQUENCE [LARGE SCALE GENOMIC DNA]</scope>
    <source>
        <strain evidence="1 2">DSM 43023</strain>
    </source>
</reference>
<dbReference type="Proteomes" id="UP000534286">
    <property type="component" value="Unassembled WGS sequence"/>
</dbReference>
<comment type="caution">
    <text evidence="1">The sequence shown here is derived from an EMBL/GenBank/DDBJ whole genome shotgun (WGS) entry which is preliminary data.</text>
</comment>
<dbReference type="EMBL" id="JACHJU010000001">
    <property type="protein sequence ID" value="MBB4938942.1"/>
    <property type="molecule type" value="Genomic_DNA"/>
</dbReference>
<accession>A0A7W7RVK0</accession>
<protein>
    <recommendedName>
        <fullName evidence="3">Phosphatase</fullName>
    </recommendedName>
</protein>
<evidence type="ECO:0000313" key="1">
    <source>
        <dbReference type="EMBL" id="MBB4938942.1"/>
    </source>
</evidence>
<gene>
    <name evidence="1" type="ORF">FHR32_003247</name>
</gene>
<dbReference type="AlphaFoldDB" id="A0A7W7RVK0"/>